<dbReference type="Proteomes" id="UP001058074">
    <property type="component" value="Unassembled WGS sequence"/>
</dbReference>
<name>A0ACB5RDL5_9CLOT</name>
<reference evidence="1" key="1">
    <citation type="journal article" date="2025" name="Int. J. Syst. Evol. Microbiol.">
        <title>Inconstantimicrobium mannanitabidum sp. nov., a novel member of the family Clostridiaceae isolated from anoxic soil under the treatment of reductive soil disinfestation.</title>
        <authorList>
            <person name="Ueki A."/>
            <person name="Tonouchi A."/>
            <person name="Honma S."/>
            <person name="Kaku N."/>
            <person name="Ueki K."/>
        </authorList>
    </citation>
    <scope>NUCLEOTIDE SEQUENCE</scope>
    <source>
        <strain evidence="1">TW13</strain>
    </source>
</reference>
<evidence type="ECO:0000313" key="1">
    <source>
        <dbReference type="EMBL" id="GKX66856.1"/>
    </source>
</evidence>
<sequence length="762" mass="89018">MEKQEELLYEKQHLLDVREWLNSYVKKQIKEEEKLETKIFNMKKASKGSYNYELETTEKLYAVVKKNVSNYNEAKEQPYFARIDFREYRKEKESLYIGKYSLGDWDTGDEKVIDWRSPIADLYYSGTEGKVYYKAPGGVIDGELSLKRKFLFNDGALEDIFDESINDIILNNVGEEGTELIDEFLKINLEKSSGNKLKDIVATIQKEQNEIIRWDKNLPIIVQGAAGSGKTTVALHRLAYLLYRYKDSIVGENILVLAPNSIFLDYISDVLPNLGVDKVNQRTVEEFLLKVVGSRMNVITKDQKLTAIQEESEQNRKFIFNESKLKGSLLYKEILDRYIKTLEVNEAQIDDIKIDQWTLFQSSEIKRLFLKDLNNLPINKRKEEIKKYFSKKLGENIKKVIEKIELYYEYKINKLKKEIDDTIERRKELIKIYDERDELKKNTLKEGKVAFEDYFKQWINKDMRDQYKDFLCIDDNFEEITGNKIPLTLWEYIKEKTLSNFSEGYIDADDCAAMAYLKLRIDGMPKMTEIKHVVIDEAQDYSPFQLYVISEIVTGKSMTIVGDLGQGIYYYRGINDWNNVINEVFKEKCSYKTLTQSYRSTIEIIEFANTVLSKQKLNLTPTKPVIRHGAKPELIKLDSEQDFISQVNSIAEKIKSENKKSVAIVCRNFAQCKEADKILKTKANQIKWKMVKENDKSIKDDFIIIPAHLTKGLEFDCVIIYDANSESYTANEFDSKLLYVVLTRALHYEYIFYKGEVTPLLK</sequence>
<proteinExistence type="predicted"/>
<comment type="caution">
    <text evidence="1">The sequence shown here is derived from an EMBL/GenBank/DDBJ whole genome shotgun (WGS) entry which is preliminary data.</text>
</comment>
<dbReference type="EMBL" id="BROD01000001">
    <property type="protein sequence ID" value="GKX66856.1"/>
    <property type="molecule type" value="Genomic_DNA"/>
</dbReference>
<keyword evidence="1" id="KW-0067">ATP-binding</keyword>
<keyword evidence="2" id="KW-1185">Reference proteome</keyword>
<evidence type="ECO:0000313" key="2">
    <source>
        <dbReference type="Proteomes" id="UP001058074"/>
    </source>
</evidence>
<keyword evidence="1" id="KW-0378">Hydrolase</keyword>
<organism evidence="1 2">
    <name type="scientific">Inconstantimicrobium mannanitabidum</name>
    <dbReference type="NCBI Taxonomy" id="1604901"/>
    <lineage>
        <taxon>Bacteria</taxon>
        <taxon>Bacillati</taxon>
        <taxon>Bacillota</taxon>
        <taxon>Clostridia</taxon>
        <taxon>Eubacteriales</taxon>
        <taxon>Clostridiaceae</taxon>
        <taxon>Inconstantimicrobium</taxon>
    </lineage>
</organism>
<gene>
    <name evidence="1" type="ORF">rsdtw13_21140</name>
</gene>
<keyword evidence="1" id="KW-0547">Nucleotide-binding</keyword>
<protein>
    <submittedName>
        <fullName evidence="1">DNA helicase</fullName>
    </submittedName>
</protein>
<keyword evidence="1" id="KW-0347">Helicase</keyword>
<accession>A0ACB5RDL5</accession>